<feature type="transmembrane region" description="Helical" evidence="1">
    <location>
        <begin position="44"/>
        <end position="61"/>
    </location>
</feature>
<feature type="transmembrane region" description="Helical" evidence="1">
    <location>
        <begin position="89"/>
        <end position="106"/>
    </location>
</feature>
<feature type="transmembrane region" description="Helical" evidence="1">
    <location>
        <begin position="66"/>
        <end position="83"/>
    </location>
</feature>
<keyword evidence="1" id="KW-0812">Transmembrane</keyword>
<sequence length="114" mass="12069">MKLKINIFAGIYSIFAAVMYCISWFVVIAEAIGSDGSSSSSATFFYAVAWIGVLLNAYVIYASKKASISLVGGVLGLIGNILFGFTAAMAFPALVVLIVASVFQFLQKPAKKQA</sequence>
<evidence type="ECO:0000256" key="1">
    <source>
        <dbReference type="SAM" id="Phobius"/>
    </source>
</evidence>
<keyword evidence="1" id="KW-1133">Transmembrane helix</keyword>
<evidence type="ECO:0000313" key="2">
    <source>
        <dbReference type="EMBL" id="MBS9338526.1"/>
    </source>
</evidence>
<feature type="transmembrane region" description="Helical" evidence="1">
    <location>
        <begin position="7"/>
        <end position="32"/>
    </location>
</feature>
<proteinExistence type="predicted"/>
<dbReference type="EMBL" id="JAAMFK010000003">
    <property type="protein sequence ID" value="MBS9338526.1"/>
    <property type="molecule type" value="Genomic_DNA"/>
</dbReference>
<name>A0ABS5QZB5_9LACO</name>
<evidence type="ECO:0000313" key="3">
    <source>
        <dbReference type="Proteomes" id="UP001519504"/>
    </source>
</evidence>
<protein>
    <submittedName>
        <fullName evidence="2">Transporter</fullName>
    </submittedName>
</protein>
<keyword evidence="3" id="KW-1185">Reference proteome</keyword>
<keyword evidence="1" id="KW-0472">Membrane</keyword>
<reference evidence="2 3" key="1">
    <citation type="submission" date="2020-02" db="EMBL/GenBank/DDBJ databases">
        <title>Fructobacillus sp. isolated from paper mulberry of Taiwan.</title>
        <authorList>
            <person name="Lin S.-T."/>
        </authorList>
    </citation>
    <scope>NUCLEOTIDE SEQUENCE [LARGE SCALE GENOMIC DNA]</scope>
    <source>
        <strain evidence="2 3">M2-14</strain>
    </source>
</reference>
<dbReference type="Proteomes" id="UP001519504">
    <property type="component" value="Unassembled WGS sequence"/>
</dbReference>
<gene>
    <name evidence="2" type="ORF">G6R29_02600</name>
</gene>
<accession>A0ABS5QZB5</accession>
<organism evidence="2 3">
    <name type="scientific">Fructobacillus broussonetiae</name>
    <dbReference type="NCBI Taxonomy" id="2713173"/>
    <lineage>
        <taxon>Bacteria</taxon>
        <taxon>Bacillati</taxon>
        <taxon>Bacillota</taxon>
        <taxon>Bacilli</taxon>
        <taxon>Lactobacillales</taxon>
        <taxon>Lactobacillaceae</taxon>
        <taxon>Fructobacillus</taxon>
    </lineage>
</organism>
<dbReference type="RefSeq" id="WP_213808812.1">
    <property type="nucleotide sequence ID" value="NZ_JAAMFK010000003.1"/>
</dbReference>
<comment type="caution">
    <text evidence="2">The sequence shown here is derived from an EMBL/GenBank/DDBJ whole genome shotgun (WGS) entry which is preliminary data.</text>
</comment>